<keyword evidence="2 5" id="KW-0479">Metal-binding</keyword>
<dbReference type="RefSeq" id="WP_181569043.1">
    <property type="nucleotide sequence ID" value="NZ_CP059322.2"/>
</dbReference>
<organism evidence="7 8">
    <name type="scientific">Micromonospora robiginosa</name>
    <dbReference type="NCBI Taxonomy" id="2749844"/>
    <lineage>
        <taxon>Bacteria</taxon>
        <taxon>Bacillati</taxon>
        <taxon>Actinomycetota</taxon>
        <taxon>Actinomycetes</taxon>
        <taxon>Micromonosporales</taxon>
        <taxon>Micromonosporaceae</taxon>
        <taxon>Micromonospora</taxon>
    </lineage>
</organism>
<keyword evidence="4" id="KW-0560">Oxidoreductase</keyword>
<evidence type="ECO:0000313" key="8">
    <source>
        <dbReference type="Proteomes" id="UP000510844"/>
    </source>
</evidence>
<dbReference type="SUPFAM" id="SSF50129">
    <property type="entry name" value="GroES-like"/>
    <property type="match status" value="1"/>
</dbReference>
<evidence type="ECO:0000256" key="5">
    <source>
        <dbReference type="RuleBase" id="RU361277"/>
    </source>
</evidence>
<dbReference type="InterPro" id="IPR013154">
    <property type="entry name" value="ADH-like_N"/>
</dbReference>
<dbReference type="GO" id="GO:0016491">
    <property type="term" value="F:oxidoreductase activity"/>
    <property type="evidence" value="ECO:0007669"/>
    <property type="project" value="UniProtKB-KW"/>
</dbReference>
<evidence type="ECO:0000256" key="3">
    <source>
        <dbReference type="ARBA" id="ARBA00022833"/>
    </source>
</evidence>
<dbReference type="AlphaFoldDB" id="A0A7L6B3G5"/>
<protein>
    <submittedName>
        <fullName evidence="7">Alcohol dehydrogenase catalytic domain-containing protein</fullName>
    </submittedName>
</protein>
<comment type="cofactor">
    <cofactor evidence="1 5">
        <name>Zn(2+)</name>
        <dbReference type="ChEBI" id="CHEBI:29105"/>
    </cofactor>
</comment>
<feature type="domain" description="Enoyl reductase (ER)" evidence="6">
    <location>
        <begin position="9"/>
        <end position="335"/>
    </location>
</feature>
<sequence>MTQAALYVGNRTFTVVDRPAVPPGPGEVRVVVAYTGICGTDLHVLHGAMDHRVSAPAVIGHEMSGRIAELGAGVTGWRVGDAVTVMPLAWCGDCPACRAGHQHVCHRLDFIGIDSPGAMQGSWTVPAGTLVALPEGLSLRHAALIEPTAVAVHDVRRSRLAAGERAVVIGAGPVGLLIAGVARTAGAHVLLVELDPHRRDVATRLGFTVVDPATTDPADAVDERTGGAGAAVVFEVSGSAGGIRTATGLLAVRGRLVVVGIHPTPREVDLHRVFWRELEIVGARVYQRVDFTEAVRLLAAGEVPAEDLITEVVPLRDVAGAFDALERGGVVKILIDCGGGR</sequence>
<dbReference type="Gene3D" id="3.40.50.720">
    <property type="entry name" value="NAD(P)-binding Rossmann-like Domain"/>
    <property type="match status" value="1"/>
</dbReference>
<dbReference type="PANTHER" id="PTHR43401:SF2">
    <property type="entry name" value="L-THREONINE 3-DEHYDROGENASE"/>
    <property type="match status" value="1"/>
</dbReference>
<comment type="similarity">
    <text evidence="5">Belongs to the zinc-containing alcohol dehydrogenase family.</text>
</comment>
<dbReference type="PANTHER" id="PTHR43401">
    <property type="entry name" value="L-THREONINE 3-DEHYDROGENASE"/>
    <property type="match status" value="1"/>
</dbReference>
<evidence type="ECO:0000256" key="4">
    <source>
        <dbReference type="ARBA" id="ARBA00023002"/>
    </source>
</evidence>
<dbReference type="InterPro" id="IPR020843">
    <property type="entry name" value="ER"/>
</dbReference>
<dbReference type="InterPro" id="IPR011032">
    <property type="entry name" value="GroES-like_sf"/>
</dbReference>
<dbReference type="EMBL" id="CP059322">
    <property type="protein sequence ID" value="QLQ36528.1"/>
    <property type="molecule type" value="Genomic_DNA"/>
</dbReference>
<dbReference type="Pfam" id="PF00107">
    <property type="entry name" value="ADH_zinc_N"/>
    <property type="match status" value="1"/>
</dbReference>
<dbReference type="SUPFAM" id="SSF51735">
    <property type="entry name" value="NAD(P)-binding Rossmann-fold domains"/>
    <property type="match status" value="1"/>
</dbReference>
<keyword evidence="8" id="KW-1185">Reference proteome</keyword>
<dbReference type="KEGG" id="mfeu:H1D33_25090"/>
<dbReference type="GO" id="GO:0008270">
    <property type="term" value="F:zinc ion binding"/>
    <property type="evidence" value="ECO:0007669"/>
    <property type="project" value="InterPro"/>
</dbReference>
<evidence type="ECO:0000256" key="2">
    <source>
        <dbReference type="ARBA" id="ARBA00022723"/>
    </source>
</evidence>
<dbReference type="InterPro" id="IPR050129">
    <property type="entry name" value="Zn_alcohol_dh"/>
</dbReference>
<proteinExistence type="inferred from homology"/>
<dbReference type="PROSITE" id="PS00059">
    <property type="entry name" value="ADH_ZINC"/>
    <property type="match status" value="1"/>
</dbReference>
<dbReference type="InterPro" id="IPR002328">
    <property type="entry name" value="ADH_Zn_CS"/>
</dbReference>
<evidence type="ECO:0000259" key="6">
    <source>
        <dbReference type="SMART" id="SM00829"/>
    </source>
</evidence>
<reference evidence="7 8" key="2">
    <citation type="journal article" date="2021" name="Mar. Drugs">
        <title>A New Micromonospora Strain with Antibiotic Activity Isolated from the Microbiome of a Mid-Atlantic Deep-Sea Sponge.</title>
        <authorList>
            <person name="Back C.R."/>
            <person name="Stennett H.L."/>
            <person name="Williams S.E."/>
            <person name="Wang L."/>
            <person name="Ojeda Gomez J."/>
            <person name="Abdulle O.M."/>
            <person name="Duffy T."/>
            <person name="Neal C."/>
            <person name="Mantell J."/>
            <person name="Jepson M.A."/>
            <person name="Hendry K.R."/>
            <person name="Powell D."/>
            <person name="Stach J.E.M."/>
            <person name="Essex-Lopresti A.E."/>
            <person name="Willis C.L."/>
            <person name="Curnow P."/>
            <person name="Race P.R."/>
        </authorList>
    </citation>
    <scope>NUCLEOTIDE SEQUENCE [LARGE SCALE GENOMIC DNA]</scope>
    <source>
        <strain evidence="7 8">28ISP2-46</strain>
    </source>
</reference>
<dbReference type="InterPro" id="IPR013149">
    <property type="entry name" value="ADH-like_C"/>
</dbReference>
<accession>A0A7L6B3G5</accession>
<keyword evidence="3 5" id="KW-0862">Zinc</keyword>
<reference evidence="8" key="1">
    <citation type="submission" date="2020-07" db="EMBL/GenBank/DDBJ databases">
        <title>A new Micromonospora strain with potent antibiotic activity isolated from the microbiome of a mid-Atlantic deep-sea sponge.</title>
        <authorList>
            <person name="Back C.R."/>
            <person name="Stennett H.L."/>
            <person name="Williams S.E."/>
            <person name="Wang L."/>
            <person name="Ojeda Gomez J."/>
            <person name="Abdulle O.M."/>
            <person name="Duffy T."/>
            <person name="Hendry K.R."/>
            <person name="Powell D."/>
            <person name="Stach J.E."/>
            <person name="Essex-Lopresti A.E."/>
            <person name="Willis C.L."/>
            <person name="Curnow P."/>
            <person name="Race P.R."/>
        </authorList>
    </citation>
    <scope>NUCLEOTIDE SEQUENCE [LARGE SCALE GENOMIC DNA]</scope>
    <source>
        <strain evidence="8">28ISP2-46</strain>
    </source>
</reference>
<evidence type="ECO:0000313" key="7">
    <source>
        <dbReference type="EMBL" id="QLQ36528.1"/>
    </source>
</evidence>
<dbReference type="Gene3D" id="3.90.180.10">
    <property type="entry name" value="Medium-chain alcohol dehydrogenases, catalytic domain"/>
    <property type="match status" value="1"/>
</dbReference>
<dbReference type="Pfam" id="PF08240">
    <property type="entry name" value="ADH_N"/>
    <property type="match status" value="1"/>
</dbReference>
<gene>
    <name evidence="7" type="ORF">H1D33_25090</name>
</gene>
<evidence type="ECO:0000256" key="1">
    <source>
        <dbReference type="ARBA" id="ARBA00001947"/>
    </source>
</evidence>
<dbReference type="Proteomes" id="UP000510844">
    <property type="component" value="Chromosome"/>
</dbReference>
<dbReference type="SMART" id="SM00829">
    <property type="entry name" value="PKS_ER"/>
    <property type="match status" value="1"/>
</dbReference>
<name>A0A7L6B3G5_9ACTN</name>
<dbReference type="InterPro" id="IPR036291">
    <property type="entry name" value="NAD(P)-bd_dom_sf"/>
</dbReference>